<evidence type="ECO:0000313" key="1">
    <source>
        <dbReference type="EMBL" id="KAH9330568.1"/>
    </source>
</evidence>
<comment type="caution">
    <text evidence="1">The sequence shown here is derived from an EMBL/GenBank/DDBJ whole genome shotgun (WGS) entry which is preliminary data.</text>
</comment>
<proteinExistence type="predicted"/>
<gene>
    <name evidence="1" type="ORF">KI387_002676</name>
</gene>
<dbReference type="AlphaFoldDB" id="A0AA38GXZ4"/>
<evidence type="ECO:0000313" key="2">
    <source>
        <dbReference type="Proteomes" id="UP000824469"/>
    </source>
</evidence>
<organism evidence="1 2">
    <name type="scientific">Taxus chinensis</name>
    <name type="common">Chinese yew</name>
    <name type="synonym">Taxus wallichiana var. chinensis</name>
    <dbReference type="NCBI Taxonomy" id="29808"/>
    <lineage>
        <taxon>Eukaryota</taxon>
        <taxon>Viridiplantae</taxon>
        <taxon>Streptophyta</taxon>
        <taxon>Embryophyta</taxon>
        <taxon>Tracheophyta</taxon>
        <taxon>Spermatophyta</taxon>
        <taxon>Pinopsida</taxon>
        <taxon>Pinidae</taxon>
        <taxon>Conifers II</taxon>
        <taxon>Cupressales</taxon>
        <taxon>Taxaceae</taxon>
        <taxon>Taxus</taxon>
    </lineage>
</organism>
<dbReference type="Proteomes" id="UP000824469">
    <property type="component" value="Unassembled WGS sequence"/>
</dbReference>
<reference evidence="1 2" key="1">
    <citation type="journal article" date="2021" name="Nat. Plants">
        <title>The Taxus genome provides insights into paclitaxel biosynthesis.</title>
        <authorList>
            <person name="Xiong X."/>
            <person name="Gou J."/>
            <person name="Liao Q."/>
            <person name="Li Y."/>
            <person name="Zhou Q."/>
            <person name="Bi G."/>
            <person name="Li C."/>
            <person name="Du R."/>
            <person name="Wang X."/>
            <person name="Sun T."/>
            <person name="Guo L."/>
            <person name="Liang H."/>
            <person name="Lu P."/>
            <person name="Wu Y."/>
            <person name="Zhang Z."/>
            <person name="Ro D.K."/>
            <person name="Shang Y."/>
            <person name="Huang S."/>
            <person name="Yan J."/>
        </authorList>
    </citation>
    <scope>NUCLEOTIDE SEQUENCE [LARGE SCALE GENOMIC DNA]</scope>
    <source>
        <strain evidence="1">Ta-2019</strain>
    </source>
</reference>
<feature type="non-terminal residue" evidence="1">
    <location>
        <position position="93"/>
    </location>
</feature>
<protein>
    <submittedName>
        <fullName evidence="1">Uncharacterized protein</fullName>
    </submittedName>
</protein>
<sequence>SIKLMKCWEEMWKEEQNLMVVRSSRDKHDLDKEQDRTLRVALLVGAYIELDSSRDELIEHSSMLVHNNTTLLFIVLPCPHQTAKSRQFATICG</sequence>
<accession>A0AA38GXZ4</accession>
<keyword evidence="2" id="KW-1185">Reference proteome</keyword>
<feature type="non-terminal residue" evidence="1">
    <location>
        <position position="1"/>
    </location>
</feature>
<name>A0AA38GXZ4_TAXCH</name>
<dbReference type="EMBL" id="JAHRHJ020000001">
    <property type="protein sequence ID" value="KAH9330568.1"/>
    <property type="molecule type" value="Genomic_DNA"/>
</dbReference>